<dbReference type="Pfam" id="PF13302">
    <property type="entry name" value="Acetyltransf_3"/>
    <property type="match status" value="1"/>
</dbReference>
<dbReference type="Gene3D" id="3.40.630.30">
    <property type="match status" value="1"/>
</dbReference>
<keyword evidence="2" id="KW-0808">Transferase</keyword>
<dbReference type="PANTHER" id="PTHR43441:SF2">
    <property type="entry name" value="FAMILY ACETYLTRANSFERASE, PUTATIVE (AFU_ORTHOLOGUE AFUA_7G00850)-RELATED"/>
    <property type="match status" value="1"/>
</dbReference>
<accession>A0A6A6X9V1</accession>
<dbReference type="InterPro" id="IPR051908">
    <property type="entry name" value="Ribosomal_N-acetyltransferase"/>
</dbReference>
<dbReference type="PROSITE" id="PS51186">
    <property type="entry name" value="GNAT"/>
    <property type="match status" value="1"/>
</dbReference>
<dbReference type="InterPro" id="IPR016181">
    <property type="entry name" value="Acyl_CoA_acyltransferase"/>
</dbReference>
<evidence type="ECO:0000259" key="1">
    <source>
        <dbReference type="PROSITE" id="PS51186"/>
    </source>
</evidence>
<protein>
    <submittedName>
        <fullName evidence="2">Acyl-CoA N-acyltransferase</fullName>
    </submittedName>
</protein>
<dbReference type="Proteomes" id="UP000799757">
    <property type="component" value="Unassembled WGS sequence"/>
</dbReference>
<dbReference type="AlphaFoldDB" id="A0A6A6X9V1"/>
<keyword evidence="3" id="KW-1185">Reference proteome</keyword>
<dbReference type="PANTHER" id="PTHR43441">
    <property type="entry name" value="RIBOSOMAL-PROTEIN-SERINE ACETYLTRANSFERASE"/>
    <property type="match status" value="1"/>
</dbReference>
<dbReference type="OrthoDB" id="630895at2759"/>
<dbReference type="InterPro" id="IPR000182">
    <property type="entry name" value="GNAT_dom"/>
</dbReference>
<keyword evidence="2" id="KW-0012">Acyltransferase</keyword>
<proteinExistence type="predicted"/>
<dbReference type="GO" id="GO:0008999">
    <property type="term" value="F:protein-N-terminal-alanine acetyltransferase activity"/>
    <property type="evidence" value="ECO:0007669"/>
    <property type="project" value="TreeGrafter"/>
</dbReference>
<dbReference type="GO" id="GO:1990189">
    <property type="term" value="F:protein N-terminal-serine acetyltransferase activity"/>
    <property type="evidence" value="ECO:0007669"/>
    <property type="project" value="TreeGrafter"/>
</dbReference>
<dbReference type="SUPFAM" id="SSF55729">
    <property type="entry name" value="Acyl-CoA N-acyltransferases (Nat)"/>
    <property type="match status" value="1"/>
</dbReference>
<name>A0A6A6X9V1_9PLEO</name>
<dbReference type="GO" id="GO:0005737">
    <property type="term" value="C:cytoplasm"/>
    <property type="evidence" value="ECO:0007669"/>
    <property type="project" value="TreeGrafter"/>
</dbReference>
<organism evidence="2 3">
    <name type="scientific">Melanomma pulvis-pyrius CBS 109.77</name>
    <dbReference type="NCBI Taxonomy" id="1314802"/>
    <lineage>
        <taxon>Eukaryota</taxon>
        <taxon>Fungi</taxon>
        <taxon>Dikarya</taxon>
        <taxon>Ascomycota</taxon>
        <taxon>Pezizomycotina</taxon>
        <taxon>Dothideomycetes</taxon>
        <taxon>Pleosporomycetidae</taxon>
        <taxon>Pleosporales</taxon>
        <taxon>Melanommataceae</taxon>
        <taxon>Melanomma</taxon>
    </lineage>
</organism>
<evidence type="ECO:0000313" key="2">
    <source>
        <dbReference type="EMBL" id="KAF2793138.1"/>
    </source>
</evidence>
<feature type="domain" description="N-acetyltransferase" evidence="1">
    <location>
        <begin position="40"/>
        <end position="202"/>
    </location>
</feature>
<evidence type="ECO:0000313" key="3">
    <source>
        <dbReference type="Proteomes" id="UP000799757"/>
    </source>
</evidence>
<reference evidence="2" key="1">
    <citation type="journal article" date="2020" name="Stud. Mycol.">
        <title>101 Dothideomycetes genomes: a test case for predicting lifestyles and emergence of pathogens.</title>
        <authorList>
            <person name="Haridas S."/>
            <person name="Albert R."/>
            <person name="Binder M."/>
            <person name="Bloem J."/>
            <person name="Labutti K."/>
            <person name="Salamov A."/>
            <person name="Andreopoulos B."/>
            <person name="Baker S."/>
            <person name="Barry K."/>
            <person name="Bills G."/>
            <person name="Bluhm B."/>
            <person name="Cannon C."/>
            <person name="Castanera R."/>
            <person name="Culley D."/>
            <person name="Daum C."/>
            <person name="Ezra D."/>
            <person name="Gonzalez J."/>
            <person name="Henrissat B."/>
            <person name="Kuo A."/>
            <person name="Liang C."/>
            <person name="Lipzen A."/>
            <person name="Lutzoni F."/>
            <person name="Magnuson J."/>
            <person name="Mondo S."/>
            <person name="Nolan M."/>
            <person name="Ohm R."/>
            <person name="Pangilinan J."/>
            <person name="Park H.-J."/>
            <person name="Ramirez L."/>
            <person name="Alfaro M."/>
            <person name="Sun H."/>
            <person name="Tritt A."/>
            <person name="Yoshinaga Y."/>
            <person name="Zwiers L.-H."/>
            <person name="Turgeon B."/>
            <person name="Goodwin S."/>
            <person name="Spatafora J."/>
            <person name="Crous P."/>
            <person name="Grigoriev I."/>
        </authorList>
    </citation>
    <scope>NUCLEOTIDE SEQUENCE</scope>
    <source>
        <strain evidence="2">CBS 109.77</strain>
    </source>
</reference>
<sequence>MSSETTAPSAMATQSIATTTITTIMVDSPLPPAIITTRRLLIRPLHPKDAPAMQLHGSPASVARYMSLAFPHPYTITHADTWISLNLTSPYHHFAICEIAAPHILIGGIGYKPGSDVEAHTGEVGYWIGEPFTGKGYVTEALEALTAWTFTERGDRVRRLYAGVFGGHTASMRCLEKCGYKAEGVLKGHVEKHGEVMDLHVFGLTKGDWEEWRRKREQEGSNN</sequence>
<gene>
    <name evidence="2" type="ORF">K505DRAFT_325652</name>
</gene>
<dbReference type="EMBL" id="MU001940">
    <property type="protein sequence ID" value="KAF2793138.1"/>
    <property type="molecule type" value="Genomic_DNA"/>
</dbReference>